<sequence length="529" mass="57985">MNLDSPYQGYLYAYPHKTAYRRLDPRPLLSDVWAAEPQTSLFGYVHLPFCEMRCGFCNLFTRANPPDEQVTAYLAQLRHQATAVRDSLDPAASFSRLAIGGGTPTYLTASELEELFGILADAFGDRAAPAPAPSPRLLADPASASAGHPAPEPLSASPGRLTGEPPSAPREHLTGQSAPAPREHLAGEPPSASREHLTGQPESASRERLAGEPPSASRGRLSGVPLSVETSPATATPDRLAVLAAHGTTRISIGVQSFLDAEARAAGRPQRLPEVMAALQAIRDARIPVLNIDLIYGIDGQTAQTWQHSLDEALRWRPEELYLYPLYVRPLTGLGRRAHARADWDRQRLELYRQAVDVMTAAGYVRHSMRQFRRSDAPVPDGPDYCCQDDGMVGLGCGARSYTTTLHYSFDYAVAVPEVRAVLTDYLSRPADDFRYAEFGFHLDEVEQRRRWLLKSLLRAEGVDAGAYRRRFGTDHTGDFPQLVRLVDLGLLNETRTALTATGLDHSDAIGPWLVSGEVREAMGAYVPR</sequence>
<dbReference type="AlphaFoldDB" id="A0A316EIR0"/>
<dbReference type="RefSeq" id="WP_109601979.1">
    <property type="nucleotide sequence ID" value="NZ_BONA01000085.1"/>
</dbReference>
<dbReference type="SFLD" id="SFLDS00029">
    <property type="entry name" value="Radical_SAM"/>
    <property type="match status" value="1"/>
</dbReference>
<dbReference type="OrthoDB" id="9808022at2"/>
<proteinExistence type="predicted"/>
<dbReference type="GO" id="GO:0051539">
    <property type="term" value="F:4 iron, 4 sulfur cluster binding"/>
    <property type="evidence" value="ECO:0007669"/>
    <property type="project" value="TreeGrafter"/>
</dbReference>
<evidence type="ECO:0000256" key="1">
    <source>
        <dbReference type="ARBA" id="ARBA00017228"/>
    </source>
</evidence>
<accession>A0A316EIR0</accession>
<dbReference type="SUPFAM" id="SSF102114">
    <property type="entry name" value="Radical SAM enzymes"/>
    <property type="match status" value="1"/>
</dbReference>
<evidence type="ECO:0000259" key="3">
    <source>
        <dbReference type="PROSITE" id="PS51918"/>
    </source>
</evidence>
<name>A0A316EIR0_9ACTN</name>
<comment type="caution">
    <text evidence="4">The sequence shown here is derived from an EMBL/GenBank/DDBJ whole genome shotgun (WGS) entry which is preliminary data.</text>
</comment>
<feature type="region of interest" description="Disordered" evidence="2">
    <location>
        <begin position="129"/>
        <end position="233"/>
    </location>
</feature>
<dbReference type="PROSITE" id="PS51918">
    <property type="entry name" value="RADICAL_SAM"/>
    <property type="match status" value="1"/>
</dbReference>
<reference evidence="4 5" key="1">
    <citation type="submission" date="2018-05" db="EMBL/GenBank/DDBJ databases">
        <title>Genomic Encyclopedia of Archaeal and Bacterial Type Strains, Phase II (KMG-II): from individual species to whole genera.</title>
        <authorList>
            <person name="Goeker M."/>
        </authorList>
    </citation>
    <scope>NUCLEOTIDE SEQUENCE [LARGE SCALE GENOMIC DNA]</scope>
    <source>
        <strain evidence="4 5">DSM 45184</strain>
    </source>
</reference>
<protein>
    <recommendedName>
        <fullName evidence="1">Heme chaperone HemW</fullName>
    </recommendedName>
</protein>
<dbReference type="SMART" id="SM00729">
    <property type="entry name" value="Elp3"/>
    <property type="match status" value="1"/>
</dbReference>
<evidence type="ECO:0000256" key="2">
    <source>
        <dbReference type="SAM" id="MobiDB-lite"/>
    </source>
</evidence>
<dbReference type="Gene3D" id="3.30.750.200">
    <property type="match status" value="1"/>
</dbReference>
<dbReference type="InterPro" id="IPR058240">
    <property type="entry name" value="rSAM_sf"/>
</dbReference>
<dbReference type="CDD" id="cd01335">
    <property type="entry name" value="Radical_SAM"/>
    <property type="match status" value="1"/>
</dbReference>
<keyword evidence="5" id="KW-1185">Reference proteome</keyword>
<dbReference type="GO" id="GO:0006779">
    <property type="term" value="P:porphyrin-containing compound biosynthetic process"/>
    <property type="evidence" value="ECO:0007669"/>
    <property type="project" value="TreeGrafter"/>
</dbReference>
<evidence type="ECO:0000313" key="4">
    <source>
        <dbReference type="EMBL" id="PWK32030.1"/>
    </source>
</evidence>
<dbReference type="PANTHER" id="PTHR13932">
    <property type="entry name" value="COPROPORPHYRINIGEN III OXIDASE"/>
    <property type="match status" value="1"/>
</dbReference>
<dbReference type="InterPro" id="IPR006638">
    <property type="entry name" value="Elp3/MiaA/NifB-like_rSAM"/>
</dbReference>
<evidence type="ECO:0000313" key="5">
    <source>
        <dbReference type="Proteomes" id="UP000245697"/>
    </source>
</evidence>
<organism evidence="4 5">
    <name type="scientific">Actinoplanes xinjiangensis</name>
    <dbReference type="NCBI Taxonomy" id="512350"/>
    <lineage>
        <taxon>Bacteria</taxon>
        <taxon>Bacillati</taxon>
        <taxon>Actinomycetota</taxon>
        <taxon>Actinomycetes</taxon>
        <taxon>Micromonosporales</taxon>
        <taxon>Micromonosporaceae</taxon>
        <taxon>Actinoplanes</taxon>
    </lineage>
</organism>
<dbReference type="InterPro" id="IPR034505">
    <property type="entry name" value="Coproporphyrinogen-III_oxidase"/>
</dbReference>
<dbReference type="EMBL" id="QGGR01000031">
    <property type="protein sequence ID" value="PWK32030.1"/>
    <property type="molecule type" value="Genomic_DNA"/>
</dbReference>
<dbReference type="PANTHER" id="PTHR13932:SF5">
    <property type="entry name" value="RADICAL S-ADENOSYL METHIONINE DOMAIN-CONTAINING PROTEIN 1, MITOCHONDRIAL"/>
    <property type="match status" value="1"/>
</dbReference>
<feature type="domain" description="Radical SAM core" evidence="3">
    <location>
        <begin position="35"/>
        <end position="365"/>
    </location>
</feature>
<dbReference type="NCBIfam" id="NF006067">
    <property type="entry name" value="PRK08208.1"/>
    <property type="match status" value="1"/>
</dbReference>
<feature type="compositionally biased region" description="Low complexity" evidence="2">
    <location>
        <begin position="129"/>
        <end position="146"/>
    </location>
</feature>
<dbReference type="GO" id="GO:0005737">
    <property type="term" value="C:cytoplasm"/>
    <property type="evidence" value="ECO:0007669"/>
    <property type="project" value="TreeGrafter"/>
</dbReference>
<dbReference type="GO" id="GO:0003824">
    <property type="term" value="F:catalytic activity"/>
    <property type="evidence" value="ECO:0007669"/>
    <property type="project" value="InterPro"/>
</dbReference>
<dbReference type="Proteomes" id="UP000245697">
    <property type="component" value="Unassembled WGS sequence"/>
</dbReference>
<dbReference type="InterPro" id="IPR007197">
    <property type="entry name" value="rSAM"/>
</dbReference>
<gene>
    <name evidence="4" type="ORF">BC793_13125</name>
</gene>
<dbReference type="Pfam" id="PF04055">
    <property type="entry name" value="Radical_SAM"/>
    <property type="match status" value="1"/>
</dbReference>